<organism evidence="1 2">
    <name type="scientific">Bradyrhizobium iriomotense</name>
    <dbReference type="NCBI Taxonomy" id="441950"/>
    <lineage>
        <taxon>Bacteria</taxon>
        <taxon>Pseudomonadati</taxon>
        <taxon>Pseudomonadota</taxon>
        <taxon>Alphaproteobacteria</taxon>
        <taxon>Hyphomicrobiales</taxon>
        <taxon>Nitrobacteraceae</taxon>
        <taxon>Bradyrhizobium</taxon>
    </lineage>
</organism>
<accession>A0ABQ6BHV0</accession>
<evidence type="ECO:0000313" key="1">
    <source>
        <dbReference type="EMBL" id="GLR92151.1"/>
    </source>
</evidence>
<dbReference type="Proteomes" id="UP001156905">
    <property type="component" value="Unassembled WGS sequence"/>
</dbReference>
<protein>
    <submittedName>
        <fullName evidence="1">Uncharacterized protein</fullName>
    </submittedName>
</protein>
<evidence type="ECO:0000313" key="2">
    <source>
        <dbReference type="Proteomes" id="UP001156905"/>
    </source>
</evidence>
<sequence length="82" mass="8870">MNDYSFAVSLMSASYYSASRFKSDQPDMPVQSYIAAPDLEAQRTVLGKIEGLVLGEPANNLRTSTTADPRSRAALSVLSRAL</sequence>
<proteinExistence type="predicted"/>
<reference evidence="2" key="1">
    <citation type="journal article" date="2019" name="Int. J. Syst. Evol. Microbiol.">
        <title>The Global Catalogue of Microorganisms (GCM) 10K type strain sequencing project: providing services to taxonomists for standard genome sequencing and annotation.</title>
        <authorList>
            <consortium name="The Broad Institute Genomics Platform"/>
            <consortium name="The Broad Institute Genome Sequencing Center for Infectious Disease"/>
            <person name="Wu L."/>
            <person name="Ma J."/>
        </authorList>
    </citation>
    <scope>NUCLEOTIDE SEQUENCE [LARGE SCALE GENOMIC DNA]</scope>
    <source>
        <strain evidence="2">NBRC 102520</strain>
    </source>
</reference>
<gene>
    <name evidence="1" type="ORF">GCM10007857_88710</name>
</gene>
<dbReference type="EMBL" id="BSOW01000069">
    <property type="protein sequence ID" value="GLR92151.1"/>
    <property type="molecule type" value="Genomic_DNA"/>
</dbReference>
<comment type="caution">
    <text evidence="1">The sequence shown here is derived from an EMBL/GenBank/DDBJ whole genome shotgun (WGS) entry which is preliminary data.</text>
</comment>
<name>A0ABQ6BHV0_9BRAD</name>
<keyword evidence="2" id="KW-1185">Reference proteome</keyword>